<evidence type="ECO:0000256" key="3">
    <source>
        <dbReference type="ARBA" id="ARBA00022840"/>
    </source>
</evidence>
<dbReference type="PROSITE" id="PS50835">
    <property type="entry name" value="IG_LIKE"/>
    <property type="match status" value="1"/>
</dbReference>
<accession>A0A563W1Y4</accession>
<organism evidence="7 8">
    <name type="scientific">Hyella patelloides LEGE 07179</name>
    <dbReference type="NCBI Taxonomy" id="945734"/>
    <lineage>
        <taxon>Bacteria</taxon>
        <taxon>Bacillati</taxon>
        <taxon>Cyanobacteriota</taxon>
        <taxon>Cyanophyceae</taxon>
        <taxon>Pleurocapsales</taxon>
        <taxon>Hyellaceae</taxon>
        <taxon>Hyella</taxon>
    </lineage>
</organism>
<gene>
    <name evidence="7" type="ORF">H1P_6340020</name>
</gene>
<evidence type="ECO:0000313" key="8">
    <source>
        <dbReference type="Proteomes" id="UP000320055"/>
    </source>
</evidence>
<evidence type="ECO:0000259" key="6">
    <source>
        <dbReference type="PROSITE" id="PS51206"/>
    </source>
</evidence>
<evidence type="ECO:0000256" key="1">
    <source>
        <dbReference type="ARBA" id="ARBA00022741"/>
    </source>
</evidence>
<evidence type="ECO:0000259" key="5">
    <source>
        <dbReference type="PROSITE" id="PS50835"/>
    </source>
</evidence>
<name>A0A563W1Y4_9CYAN</name>
<keyword evidence="3" id="KW-0067">ATP-binding</keyword>
<dbReference type="RefSeq" id="WP_144876095.1">
    <property type="nucleotide sequence ID" value="NZ_LR214367.1"/>
</dbReference>
<dbReference type="Pfam" id="PF12965">
    <property type="entry name" value="DUF3854"/>
    <property type="match status" value="1"/>
</dbReference>
<dbReference type="GO" id="GO:0005524">
    <property type="term" value="F:ATP binding"/>
    <property type="evidence" value="ECO:0007669"/>
    <property type="project" value="UniProtKB-KW"/>
</dbReference>
<reference evidence="7 8" key="1">
    <citation type="submission" date="2019-01" db="EMBL/GenBank/DDBJ databases">
        <authorList>
            <person name="Brito A."/>
        </authorList>
    </citation>
    <scope>NUCLEOTIDE SEQUENCE [LARGE SCALE GENOMIC DNA]</scope>
    <source>
        <strain evidence="7">1</strain>
    </source>
</reference>
<dbReference type="InterPro" id="IPR024385">
    <property type="entry name" value="DUF3854"/>
</dbReference>
<dbReference type="Gene3D" id="3.40.50.300">
    <property type="entry name" value="P-loop containing nucleotide triphosphate hydrolases"/>
    <property type="match status" value="1"/>
</dbReference>
<feature type="domain" description="Ig-like" evidence="5">
    <location>
        <begin position="885"/>
        <end position="965"/>
    </location>
</feature>
<evidence type="ECO:0000256" key="2">
    <source>
        <dbReference type="ARBA" id="ARBA00022801"/>
    </source>
</evidence>
<dbReference type="SUPFAM" id="SSF52540">
    <property type="entry name" value="P-loop containing nucleoside triphosphate hydrolases"/>
    <property type="match status" value="1"/>
</dbReference>
<dbReference type="InterPro" id="IPR014818">
    <property type="entry name" value="Phage/plasmid_primase_P4_C"/>
</dbReference>
<dbReference type="InterPro" id="IPR051620">
    <property type="entry name" value="ORF904-like_C"/>
</dbReference>
<keyword evidence="1" id="KW-0547">Nucleotide-binding</keyword>
<dbReference type="GO" id="GO:0016787">
    <property type="term" value="F:hydrolase activity"/>
    <property type="evidence" value="ECO:0007669"/>
    <property type="project" value="UniProtKB-KW"/>
</dbReference>
<dbReference type="PANTHER" id="PTHR35372">
    <property type="entry name" value="ATP BINDING PROTEIN-RELATED"/>
    <property type="match status" value="1"/>
</dbReference>
<dbReference type="PANTHER" id="PTHR35372:SF2">
    <property type="entry name" value="SF3 HELICASE DOMAIN-CONTAINING PROTEIN"/>
    <property type="match status" value="1"/>
</dbReference>
<dbReference type="AlphaFoldDB" id="A0A563W1Y4"/>
<feature type="region of interest" description="Disordered" evidence="4">
    <location>
        <begin position="729"/>
        <end position="861"/>
    </location>
</feature>
<protein>
    <submittedName>
        <fullName evidence="7">Phage/plasmid primase, P4 family, C-terminal domain</fullName>
    </submittedName>
</protein>
<feature type="compositionally biased region" description="Low complexity" evidence="4">
    <location>
        <begin position="760"/>
        <end position="770"/>
    </location>
</feature>
<feature type="compositionally biased region" description="Basic and acidic residues" evidence="4">
    <location>
        <begin position="796"/>
        <end position="817"/>
    </location>
</feature>
<dbReference type="InterPro" id="IPR027417">
    <property type="entry name" value="P-loop_NTPase"/>
</dbReference>
<feature type="compositionally biased region" description="Polar residues" evidence="4">
    <location>
        <begin position="778"/>
        <end position="795"/>
    </location>
</feature>
<evidence type="ECO:0000313" key="7">
    <source>
        <dbReference type="EMBL" id="VEP17691.1"/>
    </source>
</evidence>
<dbReference type="Proteomes" id="UP000320055">
    <property type="component" value="Unassembled WGS sequence"/>
</dbReference>
<keyword evidence="8" id="KW-1185">Reference proteome</keyword>
<dbReference type="EMBL" id="CAACVJ010000595">
    <property type="protein sequence ID" value="VEP17691.1"/>
    <property type="molecule type" value="Genomic_DNA"/>
</dbReference>
<dbReference type="Pfam" id="PF08706">
    <property type="entry name" value="D5_N"/>
    <property type="match status" value="1"/>
</dbReference>
<dbReference type="InterPro" id="IPR007110">
    <property type="entry name" value="Ig-like_dom"/>
</dbReference>
<dbReference type="Gene3D" id="3.40.1360.10">
    <property type="match status" value="1"/>
</dbReference>
<dbReference type="InterPro" id="IPR045455">
    <property type="entry name" value="NrS-1_pol-like_helicase"/>
</dbReference>
<sequence>MSILAPPSIRQNQLSPSDYEECCTRRGLNPSWIKAGCQTQNQTQATDYLGYPAKSGGILIEGANGQGQLRPHKPWSNKPGQKAPKYRTALGDEYDALLPAHPTDKYHWNHLSSLKQKCYKINDIPLLIITEGGFKAIALCSHELPTLALLEVEMGLTSSKDDPQGKRYLVPELERFAKEGFGFIFAFDADTYTKKPVKQALIKLARQIQKYNVPVYNLPEWDESDGKGVDDFVQNKGIEEFRKQLLSQAYCFDDWYEKYGEDAFTTVGGNKIPKPDLVGAEIAEQYSDRWVYCDELKTWLTYSLETEGIWTLVSKDYLAAEIHAILKARNITGYGTNAYVENIIGTLKRELFIRKWDEKSSTDWLPFKNGVLELATNKLHEHNPGFKFTWQLPRDYTVVENGWQSIDNWLNEATKGNSEYKELLLCFAAAVLRGRNDLQKFLHLIGGGGSGKSTFTTLLTALVGESNTATMNLSELEDKHEIARIFGKRLVVLPDQDKAPRKMSNFKRLTGQDRLSGRRLFENGFEYVFGGLTVVTSNFPIFHTNLGSWLTRRVSMIPFDYQCPKHQKRDLMKDFEGELGAFTSYLLSIPEAEIEAVLKGVGDRKLSATVWESQIRSDGLAAWVNEWVIQDSTGCVPIGSNAHEWKIAEDYDATCSTLYGSYTLYCQQTKRSAKSPQNFSAELLELTNRTLGWSTEKARVKIAGKTVRVIKGLKLRELYDNEPTYEEILQGDNQGDRGGDNSGDNQGDNLKVPPDKEGEGSSPGVSPGVYEPRDNSDNLHSNFESTEKNFSLSDKSGTEKEEKDKNYQTTKLNEEPPRNTVVNNSFSGTPREEVSNKNASNKSSLAPAPVTIPTQQRVEAVSPSLDKPPVVTQVVTTPVTQVVTPQINWKTYPYNSSDSTTLENRALKVKERILNCSTSNDLIKLLATTSASEPEINWLKENYLSSAEKQQLTLIENSTQGNLFLVPERSSVIEYKMSEIIESIDIQMNRVGWSKEKGRQYLMETYGKKSRIHLSDNELLEFRDYLKSLE</sequence>
<dbReference type="Pfam" id="PF19263">
    <property type="entry name" value="DUF5906"/>
    <property type="match status" value="1"/>
</dbReference>
<dbReference type="InterPro" id="IPR014015">
    <property type="entry name" value="Helicase_SF3_DNA-vir"/>
</dbReference>
<dbReference type="PROSITE" id="PS51206">
    <property type="entry name" value="SF3_HELICASE_1"/>
    <property type="match status" value="1"/>
</dbReference>
<keyword evidence="2" id="KW-0378">Hydrolase</keyword>
<feature type="compositionally biased region" description="Low complexity" evidence="4">
    <location>
        <begin position="836"/>
        <end position="849"/>
    </location>
</feature>
<feature type="domain" description="SF3 helicase" evidence="6">
    <location>
        <begin position="419"/>
        <end position="572"/>
    </location>
</feature>
<evidence type="ECO:0000256" key="4">
    <source>
        <dbReference type="SAM" id="MobiDB-lite"/>
    </source>
</evidence>
<dbReference type="OrthoDB" id="505390at2"/>
<proteinExistence type="predicted"/>